<dbReference type="InterPro" id="IPR026891">
    <property type="entry name" value="Fn3-like"/>
</dbReference>
<dbReference type="SUPFAM" id="SSF52279">
    <property type="entry name" value="Beta-D-glucan exohydrolase, C-terminal domain"/>
    <property type="match status" value="1"/>
</dbReference>
<accession>A0A5J5I967</accession>
<dbReference type="PANTHER" id="PTHR42715">
    <property type="entry name" value="BETA-GLUCOSIDASE"/>
    <property type="match status" value="1"/>
</dbReference>
<feature type="non-terminal residue" evidence="4">
    <location>
        <position position="1"/>
    </location>
</feature>
<evidence type="ECO:0000256" key="1">
    <source>
        <dbReference type="ARBA" id="ARBA00005336"/>
    </source>
</evidence>
<dbReference type="PANTHER" id="PTHR42715:SF10">
    <property type="entry name" value="BETA-GLUCOSIDASE"/>
    <property type="match status" value="1"/>
</dbReference>
<dbReference type="EMBL" id="VYQF01000029">
    <property type="protein sequence ID" value="KAA9034151.1"/>
    <property type="molecule type" value="Genomic_DNA"/>
</dbReference>
<dbReference type="GO" id="GO:0005975">
    <property type="term" value="P:carbohydrate metabolic process"/>
    <property type="evidence" value="ECO:0007669"/>
    <property type="project" value="InterPro"/>
</dbReference>
<dbReference type="InterPro" id="IPR013783">
    <property type="entry name" value="Ig-like_fold"/>
</dbReference>
<dbReference type="InterPro" id="IPR050288">
    <property type="entry name" value="Cellulose_deg_GH3"/>
</dbReference>
<reference evidence="4 5" key="1">
    <citation type="submission" date="2019-09" db="EMBL/GenBank/DDBJ databases">
        <title>Draft genome sequence of Ginsengibacter sp. BR5-29.</title>
        <authorList>
            <person name="Im W.-T."/>
        </authorList>
    </citation>
    <scope>NUCLEOTIDE SEQUENCE [LARGE SCALE GENOMIC DNA]</scope>
    <source>
        <strain evidence="4 5">BR5-29</strain>
    </source>
</reference>
<evidence type="ECO:0000259" key="3">
    <source>
        <dbReference type="SMART" id="SM01217"/>
    </source>
</evidence>
<dbReference type="SMART" id="SM01217">
    <property type="entry name" value="Fn3_like"/>
    <property type="match status" value="1"/>
</dbReference>
<dbReference type="InterPro" id="IPR036881">
    <property type="entry name" value="Glyco_hydro_3_C_sf"/>
</dbReference>
<sequence>ATGKPVILVMINGQPLTINWANRYIPAILEAWFPNQYGGKAIAETLFGDYNPGGKLSMTFPKTTGQIEYNFPFKPGSQANQGRGDFSYGNTSVNNSLYPFGYGLSYTTFSYNNLVVTPDVQKQQGDIQVSVDVSNTGTRKGDEIVQLYVHQQVASVTVYDSQLRGFERVSLSPGETKTIHFTLHPEDLQILDRNMNWTVEPGEFEVRIGASCEDIKLKKEFTITA</sequence>
<dbReference type="Proteomes" id="UP000326903">
    <property type="component" value="Unassembled WGS sequence"/>
</dbReference>
<dbReference type="InterPro" id="IPR002772">
    <property type="entry name" value="Glyco_hydro_3_C"/>
</dbReference>
<dbReference type="RefSeq" id="WP_202552455.1">
    <property type="nucleotide sequence ID" value="NZ_VYQF01000029.1"/>
</dbReference>
<dbReference type="FunFam" id="2.60.40.10:FF:000495">
    <property type="entry name" value="Periplasmic beta-glucosidase"/>
    <property type="match status" value="1"/>
</dbReference>
<dbReference type="GO" id="GO:0008422">
    <property type="term" value="F:beta-glucosidase activity"/>
    <property type="evidence" value="ECO:0007669"/>
    <property type="project" value="UniProtKB-ARBA"/>
</dbReference>
<dbReference type="Gene3D" id="2.60.40.10">
    <property type="entry name" value="Immunoglobulins"/>
    <property type="match status" value="1"/>
</dbReference>
<name>A0A5J5I967_9BACT</name>
<dbReference type="Pfam" id="PF14310">
    <property type="entry name" value="Fn3-like"/>
    <property type="match status" value="1"/>
</dbReference>
<feature type="domain" description="Fibronectin type III-like" evidence="3">
    <location>
        <begin position="143"/>
        <end position="212"/>
    </location>
</feature>
<dbReference type="Gene3D" id="3.40.50.1700">
    <property type="entry name" value="Glycoside hydrolase family 3 C-terminal domain"/>
    <property type="match status" value="1"/>
</dbReference>
<keyword evidence="5" id="KW-1185">Reference proteome</keyword>
<comment type="caution">
    <text evidence="4">The sequence shown here is derived from an EMBL/GenBank/DDBJ whole genome shotgun (WGS) entry which is preliminary data.</text>
</comment>
<dbReference type="Pfam" id="PF01915">
    <property type="entry name" value="Glyco_hydro_3_C"/>
    <property type="match status" value="1"/>
</dbReference>
<keyword evidence="2" id="KW-0378">Hydrolase</keyword>
<protein>
    <submittedName>
        <fullName evidence="4">Beta-glucosidase</fullName>
    </submittedName>
</protein>
<evidence type="ECO:0000256" key="2">
    <source>
        <dbReference type="ARBA" id="ARBA00022801"/>
    </source>
</evidence>
<feature type="non-terminal residue" evidence="4">
    <location>
        <position position="225"/>
    </location>
</feature>
<dbReference type="AlphaFoldDB" id="A0A5J5I967"/>
<organism evidence="4 5">
    <name type="scientific">Ginsengibacter hankyongi</name>
    <dbReference type="NCBI Taxonomy" id="2607284"/>
    <lineage>
        <taxon>Bacteria</taxon>
        <taxon>Pseudomonadati</taxon>
        <taxon>Bacteroidota</taxon>
        <taxon>Chitinophagia</taxon>
        <taxon>Chitinophagales</taxon>
        <taxon>Chitinophagaceae</taxon>
        <taxon>Ginsengibacter</taxon>
    </lineage>
</organism>
<proteinExistence type="inferred from homology"/>
<evidence type="ECO:0000313" key="4">
    <source>
        <dbReference type="EMBL" id="KAA9034151.1"/>
    </source>
</evidence>
<gene>
    <name evidence="4" type="ORF">FW778_22910</name>
</gene>
<comment type="similarity">
    <text evidence="1">Belongs to the glycosyl hydrolase 3 family.</text>
</comment>
<evidence type="ECO:0000313" key="5">
    <source>
        <dbReference type="Proteomes" id="UP000326903"/>
    </source>
</evidence>